<organism evidence="1 2">
    <name type="scientific">Parasedimentitalea maritima</name>
    <dbReference type="NCBI Taxonomy" id="2578117"/>
    <lineage>
        <taxon>Bacteria</taxon>
        <taxon>Pseudomonadati</taxon>
        <taxon>Pseudomonadota</taxon>
        <taxon>Alphaproteobacteria</taxon>
        <taxon>Rhodobacterales</taxon>
        <taxon>Paracoccaceae</taxon>
        <taxon>Parasedimentitalea</taxon>
    </lineage>
</organism>
<proteinExistence type="predicted"/>
<dbReference type="Proteomes" id="UP000441586">
    <property type="component" value="Unassembled WGS sequence"/>
</dbReference>
<dbReference type="AlphaFoldDB" id="A0A6A4RF24"/>
<evidence type="ECO:0000313" key="1">
    <source>
        <dbReference type="EMBL" id="KAE9627937.1"/>
    </source>
</evidence>
<protein>
    <submittedName>
        <fullName evidence="1">Uncharacterized protein</fullName>
    </submittedName>
</protein>
<reference evidence="1 2" key="1">
    <citation type="submission" date="2019-12" db="EMBL/GenBank/DDBJ databases">
        <authorList>
            <person name="Zhang Y.-J."/>
        </authorList>
    </citation>
    <scope>NUCLEOTIDE SEQUENCE [LARGE SCALE GENOMIC DNA]</scope>
    <source>
        <strain evidence="1 2">H18S-6</strain>
    </source>
</reference>
<sequence length="177" mass="19602">MADNIDLDQLHDAMLTRIREQFPDLQTVEDYGADRKDLAVPAVLLELVDMEADPESDPGTEQLAVVTKWAARVVFSFRQENVKREIRKLAAALAVLVHDNRWGQSVNPAKVTVIGPDAFNPAFDKLEVWAVEWDHQVDLGASVWTGEGVTPDRVMVGYSPTIGPSQEGEYTELVSTA</sequence>
<comment type="caution">
    <text evidence="1">The sequence shown here is derived from an EMBL/GenBank/DDBJ whole genome shotgun (WGS) entry which is preliminary data.</text>
</comment>
<dbReference type="RefSeq" id="WP_158980660.1">
    <property type="nucleotide sequence ID" value="NZ_WSFO01000011.1"/>
</dbReference>
<dbReference type="EMBL" id="WSFO01000011">
    <property type="protein sequence ID" value="KAE9627937.1"/>
    <property type="molecule type" value="Genomic_DNA"/>
</dbReference>
<name>A0A6A4RF24_9RHOB</name>
<evidence type="ECO:0000313" key="2">
    <source>
        <dbReference type="Proteomes" id="UP000441586"/>
    </source>
</evidence>
<gene>
    <name evidence="1" type="ORF">GP644_17745</name>
</gene>
<accession>A0A6A4RF24</accession>